<dbReference type="PANTHER" id="PTHR11680:SF35">
    <property type="entry name" value="SERINE HYDROXYMETHYLTRANSFERASE 1"/>
    <property type="match status" value="1"/>
</dbReference>
<dbReference type="SUPFAM" id="SSF53383">
    <property type="entry name" value="PLP-dependent transferases"/>
    <property type="match status" value="1"/>
</dbReference>
<evidence type="ECO:0000313" key="6">
    <source>
        <dbReference type="Proteomes" id="UP000252586"/>
    </source>
</evidence>
<dbReference type="InterPro" id="IPR049943">
    <property type="entry name" value="Ser_HO-MeTrfase-like"/>
</dbReference>
<dbReference type="GO" id="GO:0019264">
    <property type="term" value="P:glycine biosynthetic process from serine"/>
    <property type="evidence" value="ECO:0007669"/>
    <property type="project" value="TreeGrafter"/>
</dbReference>
<dbReference type="Gene3D" id="3.40.640.10">
    <property type="entry name" value="Type I PLP-dependent aspartate aminotransferase-like (Major domain)"/>
    <property type="match status" value="1"/>
</dbReference>
<evidence type="ECO:0000256" key="1">
    <source>
        <dbReference type="ARBA" id="ARBA00001933"/>
    </source>
</evidence>
<evidence type="ECO:0000256" key="3">
    <source>
        <dbReference type="ARBA" id="ARBA00022898"/>
    </source>
</evidence>
<comment type="caution">
    <text evidence="5">The sequence shown here is derived from an EMBL/GenBank/DDBJ whole genome shotgun (WGS) entry which is preliminary data.</text>
</comment>
<dbReference type="RefSeq" id="WP_051047262.1">
    <property type="nucleotide sequence ID" value="NZ_QNRE01000016.1"/>
</dbReference>
<dbReference type="GO" id="GO:0030170">
    <property type="term" value="F:pyridoxal phosphate binding"/>
    <property type="evidence" value="ECO:0007669"/>
    <property type="project" value="TreeGrafter"/>
</dbReference>
<dbReference type="Gene3D" id="3.90.1150.10">
    <property type="entry name" value="Aspartate Aminotransferase, domain 1"/>
    <property type="match status" value="1"/>
</dbReference>
<dbReference type="OrthoDB" id="9803871at2"/>
<evidence type="ECO:0000313" key="5">
    <source>
        <dbReference type="EMBL" id="RBO84510.1"/>
    </source>
</evidence>
<dbReference type="InterPro" id="IPR015422">
    <property type="entry name" value="PyrdxlP-dep_Trfase_small"/>
</dbReference>
<comment type="similarity">
    <text evidence="2">Belongs to the SHMT family.</text>
</comment>
<dbReference type="GO" id="GO:0005737">
    <property type="term" value="C:cytoplasm"/>
    <property type="evidence" value="ECO:0007669"/>
    <property type="project" value="TreeGrafter"/>
</dbReference>
<organism evidence="5 6">
    <name type="scientific">Nocardia puris</name>
    <dbReference type="NCBI Taxonomy" id="208602"/>
    <lineage>
        <taxon>Bacteria</taxon>
        <taxon>Bacillati</taxon>
        <taxon>Actinomycetota</taxon>
        <taxon>Actinomycetes</taxon>
        <taxon>Mycobacteriales</taxon>
        <taxon>Nocardiaceae</taxon>
        <taxon>Nocardia</taxon>
    </lineage>
</organism>
<dbReference type="InterPro" id="IPR039429">
    <property type="entry name" value="SHMT-like_dom"/>
</dbReference>
<feature type="domain" description="Serine hydroxymethyltransferase-like" evidence="4">
    <location>
        <begin position="16"/>
        <end position="372"/>
    </location>
</feature>
<dbReference type="Pfam" id="PF00464">
    <property type="entry name" value="SHMT"/>
    <property type="match status" value="1"/>
</dbReference>
<protein>
    <submittedName>
        <fullName evidence="5">Glycine hydroxymethyltransferase</fullName>
    </submittedName>
</protein>
<proteinExistence type="inferred from homology"/>
<evidence type="ECO:0000256" key="2">
    <source>
        <dbReference type="ARBA" id="ARBA00006376"/>
    </source>
</evidence>
<reference evidence="5 6" key="1">
    <citation type="submission" date="2018-06" db="EMBL/GenBank/DDBJ databases">
        <title>Genomic Encyclopedia of Type Strains, Phase IV (KMG-IV): sequencing the most valuable type-strain genomes for metagenomic binning, comparative biology and taxonomic classification.</title>
        <authorList>
            <person name="Goeker M."/>
        </authorList>
    </citation>
    <scope>NUCLEOTIDE SEQUENCE [LARGE SCALE GENOMIC DNA]</scope>
    <source>
        <strain evidence="5 6">DSM 44599</strain>
    </source>
</reference>
<dbReference type="PANTHER" id="PTHR11680">
    <property type="entry name" value="SERINE HYDROXYMETHYLTRANSFERASE"/>
    <property type="match status" value="1"/>
</dbReference>
<keyword evidence="5" id="KW-0808">Transferase</keyword>
<dbReference type="AlphaFoldDB" id="A0A366D360"/>
<dbReference type="STRING" id="1210090.GCA_001613185_03974"/>
<keyword evidence="6" id="KW-1185">Reference proteome</keyword>
<keyword evidence="5" id="KW-0489">Methyltransferase</keyword>
<name>A0A366D360_9NOCA</name>
<dbReference type="GO" id="GO:0046653">
    <property type="term" value="P:tetrahydrofolate metabolic process"/>
    <property type="evidence" value="ECO:0007669"/>
    <property type="project" value="TreeGrafter"/>
</dbReference>
<keyword evidence="3" id="KW-0663">Pyridoxal phosphate</keyword>
<dbReference type="GO" id="GO:0032259">
    <property type="term" value="P:methylation"/>
    <property type="evidence" value="ECO:0007669"/>
    <property type="project" value="UniProtKB-KW"/>
</dbReference>
<dbReference type="GeneID" id="80346326"/>
<accession>A0A366D360</accession>
<dbReference type="EMBL" id="QNRE01000016">
    <property type="protein sequence ID" value="RBO84510.1"/>
    <property type="molecule type" value="Genomic_DNA"/>
</dbReference>
<sequence length="424" mass="45130">MNIDDIVDRLARFETATAARLHLIASENQMPADARLPYVSAAAVRYCFGSAEDTHWAWPGRDELAELESVAAHAIGELLGAQHVNTKPVSGLSAMTVALSALAGPAHTVLSLAEADGGHGSTQFVAHRFGLNWQPLPVDPATMGVDLELLASQARRTSGPVLVYLDSFMALFPHDIAGIRAAVGEDAVIHYDGSHTLGLIAGGAFQNPLTEGADSLGGSVHKTWPGPVGKGIVATNDPNLAHQIDTHAAGWISHHHPADVAALAISTAWMTAHATHYATATVTHARRLAYALAAEGFTVCAADHGYTRSHQVWIDIAPTCPADTASRLLYEARIVVNAIPLPYLPEPGLRLGAQELTFAGLDAAGFDELAALMARVLIHRDHPEQVARNVADLRIRYGIGDAAAADHTAQEVLRRAWRQEERTS</sequence>
<dbReference type="InterPro" id="IPR015421">
    <property type="entry name" value="PyrdxlP-dep_Trfase_major"/>
</dbReference>
<dbReference type="GO" id="GO:0004372">
    <property type="term" value="F:glycine hydroxymethyltransferase activity"/>
    <property type="evidence" value="ECO:0007669"/>
    <property type="project" value="TreeGrafter"/>
</dbReference>
<gene>
    <name evidence="5" type="ORF">DFR74_11671</name>
</gene>
<dbReference type="Proteomes" id="UP000252586">
    <property type="component" value="Unassembled WGS sequence"/>
</dbReference>
<dbReference type="GO" id="GO:0008168">
    <property type="term" value="F:methyltransferase activity"/>
    <property type="evidence" value="ECO:0007669"/>
    <property type="project" value="UniProtKB-KW"/>
</dbReference>
<comment type="cofactor">
    <cofactor evidence="1">
        <name>pyridoxal 5'-phosphate</name>
        <dbReference type="ChEBI" id="CHEBI:597326"/>
    </cofactor>
</comment>
<dbReference type="InterPro" id="IPR015424">
    <property type="entry name" value="PyrdxlP-dep_Trfase"/>
</dbReference>
<evidence type="ECO:0000259" key="4">
    <source>
        <dbReference type="Pfam" id="PF00464"/>
    </source>
</evidence>